<gene>
    <name evidence="3" type="ORF">HYR64_03305</name>
</gene>
<accession>A0A931LWF4</accession>
<name>A0A931LWF4_FIMGI</name>
<evidence type="ECO:0000259" key="2">
    <source>
        <dbReference type="Pfam" id="PF26390"/>
    </source>
</evidence>
<evidence type="ECO:0000313" key="3">
    <source>
        <dbReference type="EMBL" id="MBI1756115.1"/>
    </source>
</evidence>
<feature type="domain" description="Magnetosome protein MamS/MamX" evidence="2">
    <location>
        <begin position="164"/>
        <end position="247"/>
    </location>
</feature>
<dbReference type="AlphaFoldDB" id="A0A931LWF4"/>
<evidence type="ECO:0000313" key="4">
    <source>
        <dbReference type="Proteomes" id="UP000727962"/>
    </source>
</evidence>
<dbReference type="EMBL" id="JACOSL010000022">
    <property type="protein sequence ID" value="MBI1756115.1"/>
    <property type="molecule type" value="Genomic_DNA"/>
</dbReference>
<feature type="chain" id="PRO_5036882592" description="Magnetosome protein MamS/MamX domain-containing protein" evidence="1">
    <location>
        <begin position="21"/>
        <end position="269"/>
    </location>
</feature>
<dbReference type="InterPro" id="IPR058837">
    <property type="entry name" value="MamS_MamX_dom"/>
</dbReference>
<evidence type="ECO:0000256" key="1">
    <source>
        <dbReference type="SAM" id="SignalP"/>
    </source>
</evidence>
<protein>
    <recommendedName>
        <fullName evidence="2">Magnetosome protein MamS/MamX domain-containing protein</fullName>
    </recommendedName>
</protein>
<dbReference type="Proteomes" id="UP000727962">
    <property type="component" value="Unassembled WGS sequence"/>
</dbReference>
<proteinExistence type="predicted"/>
<sequence length="269" mass="28837">MFSRFASSLVAALLGALSFAQDQKPLGLDLPQGDQTGGYAATSEHQKLFDEKTLETVRGKVIGIVTSPPALNMDEATSLLVKGSGGVTLVELGPRWFVERQEPTIHLKDTVAVTGSRVNLAGSTYLIAVKVTKGDQTMALREKTGAPTWDAARSVNELPSASFHKLEGTIINVQDFPAGTDPTSSDRSVSVQTPDGVLTLVLGPTWFVARQNFQLTVGDALTIYTGAPIQVAPGVYVTADRIRRGDDWLIMRHDNGQPVWNTWVGPPPG</sequence>
<dbReference type="Pfam" id="PF26390">
    <property type="entry name" value="MamS_MamX"/>
    <property type="match status" value="2"/>
</dbReference>
<keyword evidence="1" id="KW-0732">Signal</keyword>
<organism evidence="3 4">
    <name type="scientific">Fimbriimonas ginsengisoli</name>
    <dbReference type="NCBI Taxonomy" id="1005039"/>
    <lineage>
        <taxon>Bacteria</taxon>
        <taxon>Bacillati</taxon>
        <taxon>Armatimonadota</taxon>
        <taxon>Fimbriimonadia</taxon>
        <taxon>Fimbriimonadales</taxon>
        <taxon>Fimbriimonadaceae</taxon>
        <taxon>Fimbriimonas</taxon>
    </lineage>
</organism>
<feature type="domain" description="Magnetosome protein MamS/MamX" evidence="2">
    <location>
        <begin position="53"/>
        <end position="138"/>
    </location>
</feature>
<feature type="signal peptide" evidence="1">
    <location>
        <begin position="1"/>
        <end position="20"/>
    </location>
</feature>
<reference evidence="3" key="1">
    <citation type="submission" date="2020-07" db="EMBL/GenBank/DDBJ databases">
        <title>Huge and variable diversity of episymbiotic CPR bacteria and DPANN archaea in groundwater ecosystems.</title>
        <authorList>
            <person name="He C.Y."/>
            <person name="Keren R."/>
            <person name="Whittaker M."/>
            <person name="Farag I.F."/>
            <person name="Doudna J."/>
            <person name="Cate J.H.D."/>
            <person name="Banfield J.F."/>
        </authorList>
    </citation>
    <scope>NUCLEOTIDE SEQUENCE</scope>
    <source>
        <strain evidence="3">NC_groundwater_17_Pr7_B-0.1um_64_12</strain>
    </source>
</reference>
<comment type="caution">
    <text evidence="3">The sequence shown here is derived from an EMBL/GenBank/DDBJ whole genome shotgun (WGS) entry which is preliminary data.</text>
</comment>